<dbReference type="PANTHER" id="PTHR18957:SF0">
    <property type="entry name" value="CENTLEIN"/>
    <property type="match status" value="1"/>
</dbReference>
<proteinExistence type="predicted"/>
<sequence length="280" mass="30179">MMSVALDFGDNKDLDYSKLLTQNKALQSELKQCQADKDFVWSLWKRLQVSNPDVTEAISLVIQREKEKAEAKDHKVLEILQVKDDRIEELQNIVAKQSQEISELLSKKVDLQEKNGRLQAEADNLHDKATTLELKGLHGVSSVSSASNAHIVLGFCSGPASSGFAASCFGGARDDEAALLSQCSQRLPDRSSDLLGAAGVLPQTESPAATPTNRVINGQTSWTQFALSRRAATPAWPGPREGTVNLGGVKGYIPPSQPAGSDLTFAPVWRVPAKGSNCLA</sequence>
<feature type="coiled-coil region" evidence="1">
    <location>
        <begin position="80"/>
        <end position="135"/>
    </location>
</feature>
<keyword evidence="1" id="KW-0175">Coiled coil</keyword>
<organism evidence="2 3">
    <name type="scientific">Batillaria attramentaria</name>
    <dbReference type="NCBI Taxonomy" id="370345"/>
    <lineage>
        <taxon>Eukaryota</taxon>
        <taxon>Metazoa</taxon>
        <taxon>Spiralia</taxon>
        <taxon>Lophotrochozoa</taxon>
        <taxon>Mollusca</taxon>
        <taxon>Gastropoda</taxon>
        <taxon>Caenogastropoda</taxon>
        <taxon>Sorbeoconcha</taxon>
        <taxon>Cerithioidea</taxon>
        <taxon>Batillariidae</taxon>
        <taxon>Batillaria</taxon>
    </lineage>
</organism>
<evidence type="ECO:0008006" key="4">
    <source>
        <dbReference type="Google" id="ProtNLM"/>
    </source>
</evidence>
<dbReference type="Proteomes" id="UP001519460">
    <property type="component" value="Unassembled WGS sequence"/>
</dbReference>
<evidence type="ECO:0000313" key="2">
    <source>
        <dbReference type="EMBL" id="KAK7477839.1"/>
    </source>
</evidence>
<accession>A0ABD0JT39</accession>
<dbReference type="AlphaFoldDB" id="A0ABD0JT39"/>
<comment type="caution">
    <text evidence="2">The sequence shown here is derived from an EMBL/GenBank/DDBJ whole genome shotgun (WGS) entry which is preliminary data.</text>
</comment>
<dbReference type="EMBL" id="JACVVK020000340">
    <property type="protein sequence ID" value="KAK7477839.1"/>
    <property type="molecule type" value="Genomic_DNA"/>
</dbReference>
<protein>
    <recommendedName>
        <fullName evidence="4">Centlein</fullName>
    </recommendedName>
</protein>
<name>A0ABD0JT39_9CAEN</name>
<reference evidence="2 3" key="1">
    <citation type="journal article" date="2023" name="Sci. Data">
        <title>Genome assembly of the Korean intertidal mud-creeper Batillaria attramentaria.</title>
        <authorList>
            <person name="Patra A.K."/>
            <person name="Ho P.T."/>
            <person name="Jun S."/>
            <person name="Lee S.J."/>
            <person name="Kim Y."/>
            <person name="Won Y.J."/>
        </authorList>
    </citation>
    <scope>NUCLEOTIDE SEQUENCE [LARGE SCALE GENOMIC DNA]</scope>
    <source>
        <strain evidence="2">Wonlab-2016</strain>
    </source>
</reference>
<evidence type="ECO:0000256" key="1">
    <source>
        <dbReference type="SAM" id="Coils"/>
    </source>
</evidence>
<keyword evidence="3" id="KW-1185">Reference proteome</keyword>
<gene>
    <name evidence="2" type="ORF">BaRGS_00030917</name>
</gene>
<dbReference type="PANTHER" id="PTHR18957">
    <property type="entry name" value="CENTLEIN"/>
    <property type="match status" value="1"/>
</dbReference>
<evidence type="ECO:0000313" key="3">
    <source>
        <dbReference type="Proteomes" id="UP001519460"/>
    </source>
</evidence>
<dbReference type="InterPro" id="IPR038810">
    <property type="entry name" value="CNTLN"/>
</dbReference>